<feature type="compositionally biased region" description="Basic and acidic residues" evidence="1">
    <location>
        <begin position="250"/>
        <end position="259"/>
    </location>
</feature>
<feature type="region of interest" description="Disordered" evidence="1">
    <location>
        <begin position="492"/>
        <end position="556"/>
    </location>
</feature>
<reference evidence="3" key="1">
    <citation type="submission" date="2023-08" db="EMBL/GenBank/DDBJ databases">
        <authorList>
            <person name="Alioto T."/>
            <person name="Alioto T."/>
            <person name="Gomez Garrido J."/>
        </authorList>
    </citation>
    <scope>NUCLEOTIDE SEQUENCE</scope>
</reference>
<dbReference type="EMBL" id="OY660875">
    <property type="protein sequence ID" value="CAJ1067876.1"/>
    <property type="molecule type" value="Genomic_DNA"/>
</dbReference>
<accession>A0AAV1G1P5</accession>
<feature type="compositionally biased region" description="Basic and acidic residues" evidence="1">
    <location>
        <begin position="534"/>
        <end position="543"/>
    </location>
</feature>
<evidence type="ECO:0000313" key="5">
    <source>
        <dbReference type="Proteomes" id="UP001178508"/>
    </source>
</evidence>
<feature type="compositionally biased region" description="Basic and acidic residues" evidence="1">
    <location>
        <begin position="227"/>
        <end position="240"/>
    </location>
</feature>
<feature type="compositionally biased region" description="Basic and acidic residues" evidence="1">
    <location>
        <begin position="511"/>
        <end position="524"/>
    </location>
</feature>
<evidence type="ECO:0000256" key="1">
    <source>
        <dbReference type="SAM" id="MobiDB-lite"/>
    </source>
</evidence>
<gene>
    <name evidence="4" type="ORF">XNOV1_A023496</name>
    <name evidence="3" type="ORF">XNOV1_A035856</name>
    <name evidence="2" type="ORF">XNOV1_A040754</name>
</gene>
<dbReference type="EMBL" id="OY660875">
    <property type="protein sequence ID" value="CAJ1067867.1"/>
    <property type="molecule type" value="Genomic_DNA"/>
</dbReference>
<evidence type="ECO:0000313" key="4">
    <source>
        <dbReference type="EMBL" id="CAJ1067876.1"/>
    </source>
</evidence>
<evidence type="ECO:0000313" key="3">
    <source>
        <dbReference type="EMBL" id="CAJ1067867.1"/>
    </source>
</evidence>
<protein>
    <submittedName>
        <fullName evidence="3">Uncharacterized protein</fullName>
    </submittedName>
</protein>
<feature type="compositionally biased region" description="Acidic residues" evidence="1">
    <location>
        <begin position="544"/>
        <end position="556"/>
    </location>
</feature>
<dbReference type="Proteomes" id="UP001178508">
    <property type="component" value="Chromosome 12"/>
</dbReference>
<feature type="compositionally biased region" description="Basic and acidic residues" evidence="1">
    <location>
        <begin position="174"/>
        <end position="183"/>
    </location>
</feature>
<dbReference type="AlphaFoldDB" id="A0AAV1G1P5"/>
<dbReference type="EMBL" id="OY660875">
    <property type="protein sequence ID" value="CAJ1067866.1"/>
    <property type="molecule type" value="Genomic_DNA"/>
</dbReference>
<name>A0AAV1G1P5_XYRNO</name>
<evidence type="ECO:0000313" key="2">
    <source>
        <dbReference type="EMBL" id="CAJ1067866.1"/>
    </source>
</evidence>
<sequence>MFSLIKVAHHLRNVDPKSRKVEPKIITRMVEILSTMIKPAVPTPETMELIKDNAEAWGYNTISTLVNHYELGFDEVMFELQELMIPQWRDAFEVAVRWAKRNLPRITDEAIGVAYARISGYVKDSASNVGGDESKIFDIQPQPPIQPVKIVQSLEKPIAPSHELQKRPTAKQATEVKKVKQDRSASAFVPRPVGKIDQPQPIAKQATKVTQVKQNDDHSGGAVTPKLQREQRHITRDRDQTLGQTGVRVQETHKVKSPDLEEPDSGFDEGDVFLDSLDFSTNLEPPLFEVGMKAKNSYHWEVRRQPADPEFGQLVRKMFSLIKVAHHLRNVDPKSRKVEPKIITRMVEILSTMIKPAVPTPETMELIKDNAEAWGYNTISTLVNHYELGFDEVMFELQELMIPQWRDAFEVAVRWAKRNLPRITDEAIGVAYARISGYVKDSASNVGGDESKIFDIQPQPPIQPVKIVQSLEKPIAPRKIDQPQPIAKQATKVTQVKQNDDHSGGAVTPKLQREQRHITRDRDQTLGQTGVRVQETHKVKSPDLEEPDSGFDEGDVFLDSLDFSTNLEPPLFEVGM</sequence>
<feature type="region of interest" description="Disordered" evidence="1">
    <location>
        <begin position="160"/>
        <end position="267"/>
    </location>
</feature>
<proteinExistence type="predicted"/>
<keyword evidence="5" id="KW-1185">Reference proteome</keyword>
<organism evidence="3 5">
    <name type="scientific">Xyrichtys novacula</name>
    <name type="common">Pearly razorfish</name>
    <name type="synonym">Hemipteronotus novacula</name>
    <dbReference type="NCBI Taxonomy" id="13765"/>
    <lineage>
        <taxon>Eukaryota</taxon>
        <taxon>Metazoa</taxon>
        <taxon>Chordata</taxon>
        <taxon>Craniata</taxon>
        <taxon>Vertebrata</taxon>
        <taxon>Euteleostomi</taxon>
        <taxon>Actinopterygii</taxon>
        <taxon>Neopterygii</taxon>
        <taxon>Teleostei</taxon>
        <taxon>Neoteleostei</taxon>
        <taxon>Acanthomorphata</taxon>
        <taxon>Eupercaria</taxon>
        <taxon>Labriformes</taxon>
        <taxon>Labridae</taxon>
        <taxon>Xyrichtys</taxon>
    </lineage>
</organism>